<name>A0A5B7KFI9_PORTR</name>
<dbReference type="AlphaFoldDB" id="A0A5B7KFI9"/>
<dbReference type="Proteomes" id="UP000324222">
    <property type="component" value="Unassembled WGS sequence"/>
</dbReference>
<reference evidence="1 2" key="1">
    <citation type="submission" date="2019-05" db="EMBL/GenBank/DDBJ databases">
        <title>Another draft genome of Portunus trituberculatus and its Hox gene families provides insights of decapod evolution.</title>
        <authorList>
            <person name="Jeong J.-H."/>
            <person name="Song I."/>
            <person name="Kim S."/>
            <person name="Choi T."/>
            <person name="Kim D."/>
            <person name="Ryu S."/>
            <person name="Kim W."/>
        </authorList>
    </citation>
    <scope>NUCLEOTIDE SEQUENCE [LARGE SCALE GENOMIC DNA]</scope>
    <source>
        <tissue evidence="1">Muscle</tissue>
    </source>
</reference>
<sequence>MLHRFQQPHRCRCGALTDALGHYSLSCQRNLGRLPRHAALNDVVYRALAAAGIVATLEPRGLDRGDGRRPDGITVFPFRRGRMLIGSRHRTSQAPSLRGPSRRYDFSLLAMETSGVLGLDFSDLLDDIGSRITQRRESLERLLGCGNGSAFP</sequence>
<keyword evidence="2" id="KW-1185">Reference proteome</keyword>
<gene>
    <name evidence="1" type="ORF">E2C01_099675</name>
</gene>
<evidence type="ECO:0000313" key="2">
    <source>
        <dbReference type="Proteomes" id="UP000324222"/>
    </source>
</evidence>
<dbReference type="EMBL" id="VSRR010139048">
    <property type="protein sequence ID" value="MPD04008.1"/>
    <property type="molecule type" value="Genomic_DNA"/>
</dbReference>
<comment type="caution">
    <text evidence="1">The sequence shown here is derived from an EMBL/GenBank/DDBJ whole genome shotgun (WGS) entry which is preliminary data.</text>
</comment>
<protein>
    <submittedName>
        <fullName evidence="1">Uncharacterized protein</fullName>
    </submittedName>
</protein>
<evidence type="ECO:0000313" key="1">
    <source>
        <dbReference type="EMBL" id="MPD04008.1"/>
    </source>
</evidence>
<proteinExistence type="predicted"/>
<accession>A0A5B7KFI9</accession>
<organism evidence="1 2">
    <name type="scientific">Portunus trituberculatus</name>
    <name type="common">Swimming crab</name>
    <name type="synonym">Neptunus trituberculatus</name>
    <dbReference type="NCBI Taxonomy" id="210409"/>
    <lineage>
        <taxon>Eukaryota</taxon>
        <taxon>Metazoa</taxon>
        <taxon>Ecdysozoa</taxon>
        <taxon>Arthropoda</taxon>
        <taxon>Crustacea</taxon>
        <taxon>Multicrustacea</taxon>
        <taxon>Malacostraca</taxon>
        <taxon>Eumalacostraca</taxon>
        <taxon>Eucarida</taxon>
        <taxon>Decapoda</taxon>
        <taxon>Pleocyemata</taxon>
        <taxon>Brachyura</taxon>
        <taxon>Eubrachyura</taxon>
        <taxon>Portunoidea</taxon>
        <taxon>Portunidae</taxon>
        <taxon>Portuninae</taxon>
        <taxon>Portunus</taxon>
    </lineage>
</organism>